<dbReference type="PANTHER" id="PTHR30437">
    <property type="entry name" value="TRANSCRIPTION ELONGATION FACTOR GREA"/>
    <property type="match status" value="1"/>
</dbReference>
<dbReference type="Proteomes" id="UP000824071">
    <property type="component" value="Unassembled WGS sequence"/>
</dbReference>
<evidence type="ECO:0000256" key="1">
    <source>
        <dbReference type="ARBA" id="ARBA00008213"/>
    </source>
</evidence>
<dbReference type="Pfam" id="PF03449">
    <property type="entry name" value="GreA_GreB_N"/>
    <property type="match status" value="1"/>
</dbReference>
<dbReference type="Gene3D" id="3.10.50.30">
    <property type="entry name" value="Transcription elongation factor, GreA/GreB, C-terminal domain"/>
    <property type="match status" value="1"/>
</dbReference>
<gene>
    <name evidence="9 13" type="primary">greA</name>
    <name evidence="13" type="ORF">IAC53_00495</name>
</gene>
<feature type="coiled-coil region" evidence="9">
    <location>
        <begin position="2"/>
        <end position="76"/>
    </location>
</feature>
<dbReference type="InterPro" id="IPR006359">
    <property type="entry name" value="Tscrpt_elong_fac_GreA"/>
</dbReference>
<dbReference type="PROSITE" id="PS00830">
    <property type="entry name" value="GREAB_2"/>
    <property type="match status" value="1"/>
</dbReference>
<evidence type="ECO:0000256" key="9">
    <source>
        <dbReference type="HAMAP-Rule" id="MF_00105"/>
    </source>
</evidence>
<dbReference type="InterPro" id="IPR001437">
    <property type="entry name" value="Tscrpt_elong_fac_GreA/B_C"/>
</dbReference>
<dbReference type="InterPro" id="IPR023459">
    <property type="entry name" value="Tscrpt_elong_fac_GreA/B_fam"/>
</dbReference>
<keyword evidence="6 9" id="KW-0804">Transcription</keyword>
<feature type="domain" description="Transcription elongation factor GreA/GreB C-terminal" evidence="11">
    <location>
        <begin position="83"/>
        <end position="154"/>
    </location>
</feature>
<dbReference type="NCBIfam" id="NF001263">
    <property type="entry name" value="PRK00226.1-4"/>
    <property type="match status" value="1"/>
</dbReference>
<dbReference type="InterPro" id="IPR018151">
    <property type="entry name" value="TF_GreA/GreB_CS"/>
</dbReference>
<evidence type="ECO:0000259" key="12">
    <source>
        <dbReference type="Pfam" id="PF03449"/>
    </source>
</evidence>
<dbReference type="GO" id="GO:0003677">
    <property type="term" value="F:DNA binding"/>
    <property type="evidence" value="ECO:0007669"/>
    <property type="project" value="UniProtKB-UniRule"/>
</dbReference>
<keyword evidence="5 9" id="KW-0238">DNA-binding</keyword>
<dbReference type="EMBL" id="DVMW01000004">
    <property type="protein sequence ID" value="HIU35074.1"/>
    <property type="molecule type" value="Genomic_DNA"/>
</dbReference>
<keyword evidence="13" id="KW-0648">Protein biosynthesis</keyword>
<evidence type="ECO:0000256" key="2">
    <source>
        <dbReference type="ARBA" id="ARBA00013729"/>
    </source>
</evidence>
<protein>
    <recommendedName>
        <fullName evidence="2 9">Transcription elongation factor GreA</fullName>
    </recommendedName>
    <alternativeName>
        <fullName evidence="8 9">Transcript cleavage factor GreA</fullName>
    </alternativeName>
</protein>
<dbReference type="GO" id="GO:0003746">
    <property type="term" value="F:translation elongation factor activity"/>
    <property type="evidence" value="ECO:0007669"/>
    <property type="project" value="UniProtKB-KW"/>
</dbReference>
<dbReference type="PANTHER" id="PTHR30437:SF4">
    <property type="entry name" value="TRANSCRIPTION ELONGATION FACTOR GREA"/>
    <property type="match status" value="1"/>
</dbReference>
<feature type="domain" description="Transcription elongation factor GreA/GreB N-terminal" evidence="12">
    <location>
        <begin position="6"/>
        <end position="75"/>
    </location>
</feature>
<dbReference type="FunFam" id="1.10.287.180:FF:000001">
    <property type="entry name" value="Transcription elongation factor GreA"/>
    <property type="match status" value="1"/>
</dbReference>
<dbReference type="Gene3D" id="1.10.287.180">
    <property type="entry name" value="Transcription elongation factor, GreA/GreB, N-terminal domain"/>
    <property type="match status" value="1"/>
</dbReference>
<name>A0A9D1IFI3_9FIRM</name>
<dbReference type="GO" id="GO:0006354">
    <property type="term" value="P:DNA-templated transcription elongation"/>
    <property type="evidence" value="ECO:0007669"/>
    <property type="project" value="TreeGrafter"/>
</dbReference>
<dbReference type="GO" id="GO:0032784">
    <property type="term" value="P:regulation of DNA-templated transcription elongation"/>
    <property type="evidence" value="ECO:0007669"/>
    <property type="project" value="UniProtKB-UniRule"/>
</dbReference>
<evidence type="ECO:0000313" key="13">
    <source>
        <dbReference type="EMBL" id="HIU35074.1"/>
    </source>
</evidence>
<organism evidence="13 14">
    <name type="scientific">Candidatus Fimenecus excrementigallinarum</name>
    <dbReference type="NCBI Taxonomy" id="2840816"/>
    <lineage>
        <taxon>Bacteria</taxon>
        <taxon>Bacillati</taxon>
        <taxon>Bacillota</taxon>
        <taxon>Clostridia</taxon>
        <taxon>Candidatus Fimenecus</taxon>
    </lineage>
</organism>
<dbReference type="GO" id="GO:0070063">
    <property type="term" value="F:RNA polymerase binding"/>
    <property type="evidence" value="ECO:0007669"/>
    <property type="project" value="InterPro"/>
</dbReference>
<dbReference type="InterPro" id="IPR022691">
    <property type="entry name" value="Tscrpt_elong_fac_GreA/B_N"/>
</dbReference>
<evidence type="ECO:0000259" key="11">
    <source>
        <dbReference type="Pfam" id="PF01272"/>
    </source>
</evidence>
<evidence type="ECO:0000313" key="14">
    <source>
        <dbReference type="Proteomes" id="UP000824071"/>
    </source>
</evidence>
<keyword evidence="13" id="KW-0251">Elongation factor</keyword>
<dbReference type="Pfam" id="PF01272">
    <property type="entry name" value="GreA_GreB"/>
    <property type="match status" value="1"/>
</dbReference>
<evidence type="ECO:0000256" key="7">
    <source>
        <dbReference type="ARBA" id="ARBA00024916"/>
    </source>
</evidence>
<dbReference type="InterPro" id="IPR036953">
    <property type="entry name" value="GreA/GreB_C_sf"/>
</dbReference>
<keyword evidence="3 9" id="KW-0805">Transcription regulation</keyword>
<evidence type="ECO:0000256" key="10">
    <source>
        <dbReference type="RuleBase" id="RU000556"/>
    </source>
</evidence>
<accession>A0A9D1IFI3</accession>
<reference evidence="13" key="1">
    <citation type="submission" date="2020-10" db="EMBL/GenBank/DDBJ databases">
        <authorList>
            <person name="Gilroy R."/>
        </authorList>
    </citation>
    <scope>NUCLEOTIDE SEQUENCE</scope>
    <source>
        <strain evidence="13">ChiGjej1B1-19959</strain>
    </source>
</reference>
<evidence type="ECO:0000256" key="3">
    <source>
        <dbReference type="ARBA" id="ARBA00023015"/>
    </source>
</evidence>
<dbReference type="AlphaFoldDB" id="A0A9D1IFI3"/>
<comment type="similarity">
    <text evidence="1 9 10">Belongs to the GreA/GreB family.</text>
</comment>
<reference evidence="13" key="2">
    <citation type="journal article" date="2021" name="PeerJ">
        <title>Extensive microbial diversity within the chicken gut microbiome revealed by metagenomics and culture.</title>
        <authorList>
            <person name="Gilroy R."/>
            <person name="Ravi A."/>
            <person name="Getino M."/>
            <person name="Pursley I."/>
            <person name="Horton D.L."/>
            <person name="Alikhan N.F."/>
            <person name="Baker D."/>
            <person name="Gharbi K."/>
            <person name="Hall N."/>
            <person name="Watson M."/>
            <person name="Adriaenssens E.M."/>
            <person name="Foster-Nyarko E."/>
            <person name="Jarju S."/>
            <person name="Secka A."/>
            <person name="Antonio M."/>
            <person name="Oren A."/>
            <person name="Chaudhuri R.R."/>
            <person name="La Ragione R."/>
            <person name="Hildebrand F."/>
            <person name="Pallen M.J."/>
        </authorList>
    </citation>
    <scope>NUCLEOTIDE SEQUENCE</scope>
    <source>
        <strain evidence="13">ChiGjej1B1-19959</strain>
    </source>
</reference>
<comment type="caution">
    <text evidence="13">The sequence shown here is derived from an EMBL/GenBank/DDBJ whole genome shotgun (WGS) entry which is preliminary data.</text>
</comment>
<dbReference type="SUPFAM" id="SSF46557">
    <property type="entry name" value="GreA transcript cleavage protein, N-terminal domain"/>
    <property type="match status" value="1"/>
</dbReference>
<proteinExistence type="inferred from homology"/>
<dbReference type="HAMAP" id="MF_00105">
    <property type="entry name" value="GreA_GreB"/>
    <property type="match status" value="1"/>
</dbReference>
<keyword evidence="4 9" id="KW-0175">Coiled coil</keyword>
<dbReference type="NCBIfam" id="TIGR01462">
    <property type="entry name" value="greA"/>
    <property type="match status" value="1"/>
</dbReference>
<dbReference type="InterPro" id="IPR028624">
    <property type="entry name" value="Tscrpt_elong_fac_GreA/B"/>
</dbReference>
<dbReference type="InterPro" id="IPR036805">
    <property type="entry name" value="Tscrpt_elong_fac_GreA/B_N_sf"/>
</dbReference>
<comment type="function">
    <text evidence="7 9 10">Necessary for efficient RNA polymerase transcription elongation past template-encoded arresting sites. The arresting sites in DNA have the property of trapping a certain fraction of elongating RNA polymerases that pass through, resulting in locked ternary complexes. Cleavage of the nascent transcript by cleavage factors such as GreA or GreB allows the resumption of elongation from the new 3'terminus. GreA releases sequences of 2 to 3 nucleotides.</text>
</comment>
<evidence type="ECO:0000256" key="5">
    <source>
        <dbReference type="ARBA" id="ARBA00023125"/>
    </source>
</evidence>
<sequence length="156" mass="17120">MLQETLLTAEGLKELEEELEQLKTVGRKEAAEKIKVARSFGDLSENAEYDEAMSDQAKLEARINELENMIKNAKVFDASTASTEIVHIGSKVTIQNSKRQKFSYQIVGFAQANPDEGKISDESPVGKALLGHKVGDKIAVEAPVGTLNFKIVSLDR</sequence>
<evidence type="ECO:0000256" key="6">
    <source>
        <dbReference type="ARBA" id="ARBA00023163"/>
    </source>
</evidence>
<dbReference type="SUPFAM" id="SSF54534">
    <property type="entry name" value="FKBP-like"/>
    <property type="match status" value="1"/>
</dbReference>
<evidence type="ECO:0000256" key="8">
    <source>
        <dbReference type="ARBA" id="ARBA00030776"/>
    </source>
</evidence>
<dbReference type="PIRSF" id="PIRSF006092">
    <property type="entry name" value="GreA_GreB"/>
    <property type="match status" value="1"/>
</dbReference>
<evidence type="ECO:0000256" key="4">
    <source>
        <dbReference type="ARBA" id="ARBA00023054"/>
    </source>
</evidence>